<dbReference type="AlphaFoldDB" id="A0A537IL28"/>
<feature type="domain" description="Glycoside hydrolase family 3 C-terminal" evidence="5">
    <location>
        <begin position="382"/>
        <end position="555"/>
    </location>
</feature>
<evidence type="ECO:0000256" key="1">
    <source>
        <dbReference type="ARBA" id="ARBA00005336"/>
    </source>
</evidence>
<sequence>MPSAHTGMSVRSMTLEQKVGQMFMLAFAGSTAQDAAALLRDHHVGACYLSNDNFVDPPQAAALAAELQALARAGSGIPALLAADQEGAWAVLTPHSCPGPGNMGLGATGSVEDTREMYSVFGQELRAAGLNADLAPAADVNSNPLNSIIGMRSFGEDPEAVARHVRAGVAGLHAAGVIAAAKHFPGHGDTIVDTHRGLARVDRDYQALLRRELVPFRAAIDSGVDIVMTSHILFPALDPDHPATLSPAILRDLLRGTMGFGGVVLTDSFNMGAVRRVSDPLDAVVQTVQAGADMVLLAEERYGDESGDYVERQAQLVAGLVAAVNIGRLPVSRVDDAVARILALKARYRLAGQPAAGARTPQDTVGSPAHREIERRVAEDAVVLVQNRGGVVPLNAARAQRIVVLSATDPEGYRRMAAGRGIGPNVVERPSDVASMEIRRRHPDAISLTLRDGEWEAQAGRMAAASAFVVMTEKFPLAGFDFPDESQHRLIRWLLSKHSAPVIVLACRDPYELAQFPDVDAYVCAVGYRPACVRAAVGVLFGEIAPRGRLPVSIPGLYPIGHGVTTSTWSP</sequence>
<evidence type="ECO:0000313" key="6">
    <source>
        <dbReference type="EMBL" id="TMI72008.1"/>
    </source>
</evidence>
<comment type="similarity">
    <text evidence="1">Belongs to the glycosyl hydrolase 3 family.</text>
</comment>
<evidence type="ECO:0000259" key="4">
    <source>
        <dbReference type="Pfam" id="PF00933"/>
    </source>
</evidence>
<dbReference type="InterPro" id="IPR036881">
    <property type="entry name" value="Glyco_hydro_3_C_sf"/>
</dbReference>
<evidence type="ECO:0000259" key="5">
    <source>
        <dbReference type="Pfam" id="PF01915"/>
    </source>
</evidence>
<dbReference type="PANTHER" id="PTHR30480:SF16">
    <property type="entry name" value="GLYCOSIDE HYDROLASE FAMILY 3 DOMAIN PROTEIN"/>
    <property type="match status" value="1"/>
</dbReference>
<dbReference type="InterPro" id="IPR050226">
    <property type="entry name" value="NagZ_Beta-hexosaminidase"/>
</dbReference>
<dbReference type="SUPFAM" id="SSF52279">
    <property type="entry name" value="Beta-D-glucan exohydrolase, C-terminal domain"/>
    <property type="match status" value="1"/>
</dbReference>
<dbReference type="InterPro" id="IPR002772">
    <property type="entry name" value="Glyco_hydro_3_C"/>
</dbReference>
<evidence type="ECO:0000313" key="7">
    <source>
        <dbReference type="Proteomes" id="UP000318834"/>
    </source>
</evidence>
<feature type="domain" description="Glycoside hydrolase family 3 N-terminal" evidence="4">
    <location>
        <begin position="14"/>
        <end position="343"/>
    </location>
</feature>
<dbReference type="GO" id="GO:0005975">
    <property type="term" value="P:carbohydrate metabolic process"/>
    <property type="evidence" value="ECO:0007669"/>
    <property type="project" value="InterPro"/>
</dbReference>
<dbReference type="Gene3D" id="3.40.50.1700">
    <property type="entry name" value="Glycoside hydrolase family 3 C-terminal domain"/>
    <property type="match status" value="1"/>
</dbReference>
<dbReference type="InterPro" id="IPR001764">
    <property type="entry name" value="Glyco_hydro_3_N"/>
</dbReference>
<evidence type="ECO:0000256" key="2">
    <source>
        <dbReference type="ARBA" id="ARBA00022801"/>
    </source>
</evidence>
<dbReference type="Proteomes" id="UP000318834">
    <property type="component" value="Unassembled WGS sequence"/>
</dbReference>
<name>A0A537IL28_9BACT</name>
<dbReference type="GO" id="GO:0004553">
    <property type="term" value="F:hydrolase activity, hydrolyzing O-glycosyl compounds"/>
    <property type="evidence" value="ECO:0007669"/>
    <property type="project" value="InterPro"/>
</dbReference>
<dbReference type="Gene3D" id="3.20.20.300">
    <property type="entry name" value="Glycoside hydrolase, family 3, N-terminal domain"/>
    <property type="match status" value="1"/>
</dbReference>
<organism evidence="6 7">
    <name type="scientific">Candidatus Segetimicrobium genomatis</name>
    <dbReference type="NCBI Taxonomy" id="2569760"/>
    <lineage>
        <taxon>Bacteria</taxon>
        <taxon>Bacillati</taxon>
        <taxon>Candidatus Sysuimicrobiota</taxon>
        <taxon>Candidatus Sysuimicrobiia</taxon>
        <taxon>Candidatus Sysuimicrobiales</taxon>
        <taxon>Candidatus Segetimicrobiaceae</taxon>
        <taxon>Candidatus Segetimicrobium</taxon>
    </lineage>
</organism>
<reference evidence="6 7" key="1">
    <citation type="journal article" date="2019" name="Nat. Microbiol.">
        <title>Mediterranean grassland soil C-N compound turnover is dependent on rainfall and depth, and is mediated by genomically divergent microorganisms.</title>
        <authorList>
            <person name="Diamond S."/>
            <person name="Andeer P.F."/>
            <person name="Li Z."/>
            <person name="Crits-Christoph A."/>
            <person name="Burstein D."/>
            <person name="Anantharaman K."/>
            <person name="Lane K.R."/>
            <person name="Thomas B.C."/>
            <person name="Pan C."/>
            <person name="Northen T.R."/>
            <person name="Banfield J.F."/>
        </authorList>
    </citation>
    <scope>NUCLEOTIDE SEQUENCE [LARGE SCALE GENOMIC DNA]</scope>
    <source>
        <strain evidence="6">NP_8</strain>
    </source>
</reference>
<dbReference type="PANTHER" id="PTHR30480">
    <property type="entry name" value="BETA-HEXOSAMINIDASE-RELATED"/>
    <property type="match status" value="1"/>
</dbReference>
<keyword evidence="2 6" id="KW-0378">Hydrolase</keyword>
<accession>A0A537IL28</accession>
<protein>
    <submittedName>
        <fullName evidence="6">Glycoside hydrolase family 3 protein</fullName>
    </submittedName>
</protein>
<dbReference type="InterPro" id="IPR017853">
    <property type="entry name" value="GH"/>
</dbReference>
<dbReference type="Pfam" id="PF01915">
    <property type="entry name" value="Glyco_hydro_3_C"/>
    <property type="match status" value="1"/>
</dbReference>
<dbReference type="GO" id="GO:0009254">
    <property type="term" value="P:peptidoglycan turnover"/>
    <property type="evidence" value="ECO:0007669"/>
    <property type="project" value="TreeGrafter"/>
</dbReference>
<gene>
    <name evidence="6" type="ORF">E6H05_11670</name>
</gene>
<evidence type="ECO:0000256" key="3">
    <source>
        <dbReference type="ARBA" id="ARBA00023295"/>
    </source>
</evidence>
<dbReference type="Pfam" id="PF00933">
    <property type="entry name" value="Glyco_hydro_3"/>
    <property type="match status" value="1"/>
</dbReference>
<dbReference type="SUPFAM" id="SSF51445">
    <property type="entry name" value="(Trans)glycosidases"/>
    <property type="match status" value="1"/>
</dbReference>
<proteinExistence type="inferred from homology"/>
<comment type="caution">
    <text evidence="6">The sequence shown here is derived from an EMBL/GenBank/DDBJ whole genome shotgun (WGS) entry which is preliminary data.</text>
</comment>
<dbReference type="InterPro" id="IPR036962">
    <property type="entry name" value="Glyco_hydro_3_N_sf"/>
</dbReference>
<keyword evidence="3" id="KW-0326">Glycosidase</keyword>
<dbReference type="EMBL" id="VBAP01000095">
    <property type="protein sequence ID" value="TMI72008.1"/>
    <property type="molecule type" value="Genomic_DNA"/>
</dbReference>